<reference evidence="1 2" key="1">
    <citation type="journal article" date="2013" name="PLoS ONE">
        <title>Assembly-driven community genomics of a hypersaline microbial ecosystem.</title>
        <authorList>
            <person name="Podell S."/>
            <person name="Ugalde J.A."/>
            <person name="Narasingarao P."/>
            <person name="Banfield J.F."/>
            <person name="Heidelberg K.B."/>
            <person name="Allen E.E."/>
        </authorList>
    </citation>
    <scope>NUCLEOTIDE SEQUENCE [LARGE SCALE GENOMIC DNA]</scope>
    <source>
        <strain evidence="2">J07HQW1</strain>
    </source>
</reference>
<dbReference type="EMBL" id="KE356560">
    <property type="protein sequence ID" value="ERG93008.1"/>
    <property type="molecule type" value="Genomic_DNA"/>
</dbReference>
<dbReference type="InterPro" id="IPR029044">
    <property type="entry name" value="Nucleotide-diphossugar_trans"/>
</dbReference>
<feature type="non-terminal residue" evidence="1">
    <location>
        <position position="28"/>
    </location>
</feature>
<protein>
    <submittedName>
        <fullName evidence="1">Uncharacterized protein</fullName>
    </submittedName>
</protein>
<evidence type="ECO:0000313" key="1">
    <source>
        <dbReference type="EMBL" id="ERG93008.1"/>
    </source>
</evidence>
<dbReference type="SUPFAM" id="SSF53448">
    <property type="entry name" value="Nucleotide-diphospho-sugar transferases"/>
    <property type="match status" value="1"/>
</dbReference>
<dbReference type="Proteomes" id="UP000030649">
    <property type="component" value="Unassembled WGS sequence"/>
</dbReference>
<name>U1N902_9EURY</name>
<gene>
    <name evidence="1" type="ORF">J07HQW1_03061</name>
</gene>
<sequence>MDAVIAAAGRGSRLSELTADRPKGLGDV</sequence>
<evidence type="ECO:0000313" key="2">
    <source>
        <dbReference type="Proteomes" id="UP000030649"/>
    </source>
</evidence>
<dbReference type="HOGENOM" id="CLU_216663_0_0_2"/>
<organism evidence="1 2">
    <name type="scientific">Haloquadratum walsbyi J07HQW1</name>
    <dbReference type="NCBI Taxonomy" id="1238424"/>
    <lineage>
        <taxon>Archaea</taxon>
        <taxon>Methanobacteriati</taxon>
        <taxon>Methanobacteriota</taxon>
        <taxon>Stenosarchaea group</taxon>
        <taxon>Halobacteria</taxon>
        <taxon>Halobacteriales</taxon>
        <taxon>Haloferacaceae</taxon>
        <taxon>Haloquadratum</taxon>
    </lineage>
</organism>
<proteinExistence type="predicted"/>
<dbReference type="AlphaFoldDB" id="U1N902"/>
<dbReference type="STRING" id="1238424.J07HQW1_03061"/>
<accession>U1N902</accession>
<dbReference type="Gene3D" id="3.90.550.10">
    <property type="entry name" value="Spore Coat Polysaccharide Biosynthesis Protein SpsA, Chain A"/>
    <property type="match status" value="1"/>
</dbReference>